<dbReference type="GO" id="GO:0016740">
    <property type="term" value="F:transferase activity"/>
    <property type="evidence" value="ECO:0007669"/>
    <property type="project" value="UniProtKB-KW"/>
</dbReference>
<dbReference type="AlphaFoldDB" id="H9BDX6"/>
<proteinExistence type="predicted"/>
<accession>H9BDX6</accession>
<dbReference type="EMBL" id="JN999998">
    <property type="protein sequence ID" value="AFD20757.1"/>
    <property type="molecule type" value="Genomic_DNA"/>
</dbReference>
<reference evidence="2" key="1">
    <citation type="submission" date="2011-11" db="EMBL/GenBank/DDBJ databases">
        <title>Identification and Characterization of Mildiomycin Biosynthesis Gene Cluster in Streptoveticillum remofaciens ZJU5119, and Biochemical Characterization and in vitro Assay of MilC, a Hydroxymethylcytosylglucuronic Acid Synthetase in the Biosynthesis of Mildiomycin.</title>
        <authorList>
            <person name="Wu J."/>
            <person name="Li L."/>
            <person name="He X."/>
        </authorList>
    </citation>
    <scope>NUCLEOTIDE SEQUENCE</scope>
    <source>
        <strain evidence="2">ZJU5119</strain>
    </source>
</reference>
<keyword evidence="2" id="KW-0808">Transferase</keyword>
<dbReference type="InterPro" id="IPR002575">
    <property type="entry name" value="Aminoglycoside_PTrfase"/>
</dbReference>
<evidence type="ECO:0000259" key="1">
    <source>
        <dbReference type="Pfam" id="PF01636"/>
    </source>
</evidence>
<protein>
    <submittedName>
        <fullName evidence="2">Aminoglycoside phosphotransferase</fullName>
    </submittedName>
</protein>
<dbReference type="InterPro" id="IPR011009">
    <property type="entry name" value="Kinase-like_dom_sf"/>
</dbReference>
<dbReference type="Pfam" id="PF01636">
    <property type="entry name" value="APH"/>
    <property type="match status" value="1"/>
</dbReference>
<dbReference type="SUPFAM" id="SSF56112">
    <property type="entry name" value="Protein kinase-like (PK-like)"/>
    <property type="match status" value="1"/>
</dbReference>
<feature type="domain" description="Aminoglycoside phosphotransferase" evidence="1">
    <location>
        <begin position="121"/>
        <end position="186"/>
    </location>
</feature>
<gene>
    <name evidence="2" type="primary">milQ</name>
</gene>
<organism evidence="2">
    <name type="scientific">Streptomyces rimofaciens</name>
    <dbReference type="NCBI Taxonomy" id="504097"/>
    <lineage>
        <taxon>Bacteria</taxon>
        <taxon>Bacillati</taxon>
        <taxon>Actinomycetota</taxon>
        <taxon>Actinomycetes</taxon>
        <taxon>Kitasatosporales</taxon>
        <taxon>Streptomycetaceae</taxon>
        <taxon>Streptomyces</taxon>
    </lineage>
</organism>
<dbReference type="Gene3D" id="3.90.1200.10">
    <property type="match status" value="1"/>
</dbReference>
<evidence type="ECO:0000313" key="2">
    <source>
        <dbReference type="EMBL" id="AFD20757.1"/>
    </source>
</evidence>
<name>H9BDX6_9ACTN</name>
<sequence>MIEDGGSARGSVTTVRRVGDTVRRPRGRWTANVHALLRHLADAGFLRAPRALGVDEDGSEILSFLDGEVAMRPWPAALRERSGVVELAVWLREYHDVVRDFRPPCPDEWFVPGVSWRPGRLVRHGDLGPWNSVWRGSRLVGFIDWDFAEPGDPLDDLAQLAWYCVPLGGRATGAGGEESRVRVRERLAAVCTAYGAEPVSVLDALAGLQEREARRITDLGGRGLEPWTSFLARGDATAIEEERAWLLTHREGLLVG</sequence>